<evidence type="ECO:0000256" key="3">
    <source>
        <dbReference type="ARBA" id="ARBA00022989"/>
    </source>
</evidence>
<dbReference type="Proteomes" id="UP001165366">
    <property type="component" value="Unassembled WGS sequence"/>
</dbReference>
<dbReference type="InterPro" id="IPR050768">
    <property type="entry name" value="UPF0353/GerABKA_families"/>
</dbReference>
<evidence type="ECO:0000256" key="1">
    <source>
        <dbReference type="ARBA" id="ARBA00022475"/>
    </source>
</evidence>
<evidence type="ECO:0000256" key="4">
    <source>
        <dbReference type="ARBA" id="ARBA00023136"/>
    </source>
</evidence>
<dbReference type="PANTHER" id="PTHR22550">
    <property type="entry name" value="SPORE GERMINATION PROTEIN"/>
    <property type="match status" value="1"/>
</dbReference>
<protein>
    <submittedName>
        <fullName evidence="7">VWA domain-containing protein</fullName>
    </submittedName>
</protein>
<reference evidence="7" key="2">
    <citation type="submission" date="2024-05" db="EMBL/GenBank/DDBJ databases">
        <title>Rhodohalobacter halophilus gen. nov., sp. nov., a moderately halophilic member of the family Balneolaceae.</title>
        <authorList>
            <person name="Xia J."/>
        </authorList>
    </citation>
    <scope>NUCLEOTIDE SEQUENCE</scope>
    <source>
        <strain evidence="7">WB101</strain>
    </source>
</reference>
<feature type="transmembrane region" description="Helical" evidence="5">
    <location>
        <begin position="6"/>
        <end position="24"/>
    </location>
</feature>
<accession>A0ABS9KDF8</accession>
<dbReference type="PROSITE" id="PS50234">
    <property type="entry name" value="VWFA"/>
    <property type="match status" value="1"/>
</dbReference>
<reference evidence="7" key="1">
    <citation type="submission" date="2022-01" db="EMBL/GenBank/DDBJ databases">
        <authorList>
            <person name="Wang Y."/>
        </authorList>
    </citation>
    <scope>NUCLEOTIDE SEQUENCE</scope>
    <source>
        <strain evidence="7">WB101</strain>
    </source>
</reference>
<dbReference type="RefSeq" id="WP_237853873.1">
    <property type="nucleotide sequence ID" value="NZ_JAKLWS010000010.1"/>
</dbReference>
<keyword evidence="2 5" id="KW-0812">Transmembrane</keyword>
<feature type="transmembrane region" description="Helical" evidence="5">
    <location>
        <begin position="315"/>
        <end position="332"/>
    </location>
</feature>
<dbReference type="Gene3D" id="3.40.50.410">
    <property type="entry name" value="von Willebrand factor, type A domain"/>
    <property type="match status" value="1"/>
</dbReference>
<dbReference type="PANTHER" id="PTHR22550:SF5">
    <property type="entry name" value="LEUCINE ZIPPER PROTEIN 4"/>
    <property type="match status" value="1"/>
</dbReference>
<proteinExistence type="predicted"/>
<evidence type="ECO:0000313" key="7">
    <source>
        <dbReference type="EMBL" id="MCG2588879.1"/>
    </source>
</evidence>
<dbReference type="Pfam" id="PF13519">
    <property type="entry name" value="VWA_2"/>
    <property type="match status" value="1"/>
</dbReference>
<evidence type="ECO:0000259" key="6">
    <source>
        <dbReference type="PROSITE" id="PS50234"/>
    </source>
</evidence>
<feature type="domain" description="VWFA" evidence="6">
    <location>
        <begin position="90"/>
        <end position="295"/>
    </location>
</feature>
<evidence type="ECO:0000256" key="2">
    <source>
        <dbReference type="ARBA" id="ARBA00022692"/>
    </source>
</evidence>
<dbReference type="InterPro" id="IPR002035">
    <property type="entry name" value="VWF_A"/>
</dbReference>
<name>A0ABS9KDF8_9BACT</name>
<evidence type="ECO:0000256" key="5">
    <source>
        <dbReference type="SAM" id="Phobius"/>
    </source>
</evidence>
<keyword evidence="3 5" id="KW-1133">Transmembrane helix</keyword>
<gene>
    <name evidence="7" type="ORF">L6773_09895</name>
</gene>
<keyword evidence="1" id="KW-1003">Cell membrane</keyword>
<dbReference type="InterPro" id="IPR036465">
    <property type="entry name" value="vWFA_dom_sf"/>
</dbReference>
<comment type="caution">
    <text evidence="7">The sequence shown here is derived from an EMBL/GenBank/DDBJ whole genome shotgun (WGS) entry which is preliminary data.</text>
</comment>
<dbReference type="SMART" id="SM00327">
    <property type="entry name" value="VWA"/>
    <property type="match status" value="1"/>
</dbReference>
<keyword evidence="8" id="KW-1185">Reference proteome</keyword>
<keyword evidence="4 5" id="KW-0472">Membrane</keyword>
<sequence>MIWEDGFYLWFLLLIPLLYGGYWWHKRQQGERRSEYFDNRLVQQLRKNFWKTGDKVRLISFLAATLFFIVALAGPKIGTEVREVQRKGVNLMVALDLSTSMNAEDVRPSRLEKAKFEINRLINRLQGDRIGLLIFTDQAFLQVPFTTDYSALRLFIDIANSDQMPSGGTNFSAAMRTAQDSFNSLDEQEQGNAADVLLFVGDGENHGPGYDAQLEELVESNVVTFSIGIGTPNGAPIPVYDENGTLASYERDNSGNTITTRLESDAMRNIANAGGGEYYEIRSGSDNIEPFFSRLDELERGEFSSQEFADYKNQYQVLLGIGLFFLMITLFFPETKPRIFEK</sequence>
<dbReference type="EMBL" id="JAKLWS010000010">
    <property type="protein sequence ID" value="MCG2588879.1"/>
    <property type="molecule type" value="Genomic_DNA"/>
</dbReference>
<dbReference type="SUPFAM" id="SSF53300">
    <property type="entry name" value="vWA-like"/>
    <property type="match status" value="1"/>
</dbReference>
<feature type="transmembrane region" description="Helical" evidence="5">
    <location>
        <begin position="56"/>
        <end position="74"/>
    </location>
</feature>
<evidence type="ECO:0000313" key="8">
    <source>
        <dbReference type="Proteomes" id="UP001165366"/>
    </source>
</evidence>
<organism evidence="7 8">
    <name type="scientific">Rhodohalobacter sulfatireducens</name>
    <dbReference type="NCBI Taxonomy" id="2911366"/>
    <lineage>
        <taxon>Bacteria</taxon>
        <taxon>Pseudomonadati</taxon>
        <taxon>Balneolota</taxon>
        <taxon>Balneolia</taxon>
        <taxon>Balneolales</taxon>
        <taxon>Balneolaceae</taxon>
        <taxon>Rhodohalobacter</taxon>
    </lineage>
</organism>